<accession>A0A6J7DY65</accession>
<proteinExistence type="predicted"/>
<name>A0A6J7DY65_9ZZZZ</name>
<sequence length="33" mass="3468">MAAGTIMGLPTPDERDDDRHASIYITGPKPLAG</sequence>
<reference evidence="2" key="1">
    <citation type="submission" date="2020-05" db="EMBL/GenBank/DDBJ databases">
        <authorList>
            <person name="Chiriac C."/>
            <person name="Salcher M."/>
            <person name="Ghai R."/>
            <person name="Kavagutti S V."/>
        </authorList>
    </citation>
    <scope>NUCLEOTIDE SEQUENCE</scope>
</reference>
<feature type="region of interest" description="Disordered" evidence="1">
    <location>
        <begin position="1"/>
        <end position="33"/>
    </location>
</feature>
<gene>
    <name evidence="2" type="ORF">UFOPK3444_00871</name>
</gene>
<dbReference type="AlphaFoldDB" id="A0A6J7DY65"/>
<evidence type="ECO:0000313" key="2">
    <source>
        <dbReference type="EMBL" id="CAB4873464.1"/>
    </source>
</evidence>
<evidence type="ECO:0000256" key="1">
    <source>
        <dbReference type="SAM" id="MobiDB-lite"/>
    </source>
</evidence>
<dbReference type="EMBL" id="CAFBLU010000011">
    <property type="protein sequence ID" value="CAB4873464.1"/>
    <property type="molecule type" value="Genomic_DNA"/>
</dbReference>
<organism evidence="2">
    <name type="scientific">freshwater metagenome</name>
    <dbReference type="NCBI Taxonomy" id="449393"/>
    <lineage>
        <taxon>unclassified sequences</taxon>
        <taxon>metagenomes</taxon>
        <taxon>ecological metagenomes</taxon>
    </lineage>
</organism>
<protein>
    <submittedName>
        <fullName evidence="2">Unannotated protein</fullName>
    </submittedName>
</protein>